<dbReference type="GO" id="GO:0034605">
    <property type="term" value="P:cellular response to heat"/>
    <property type="evidence" value="ECO:0007669"/>
    <property type="project" value="EnsemblFungi"/>
</dbReference>
<comment type="similarity">
    <text evidence="2 9">Belongs to the Mediator complex subunit 16 family.</text>
</comment>
<sequence>MIELGNQAVSWSKTGLIVYSDKTSTDSNLCMTFLETINGTTWRFHPPKKYTIHPHLYESQNTTSSSNSNGGKYSINAGRSGSPPNYQGSKANRTTNKNCPFFYEITSVHWNNWFNLPGDMLAVCDELGNLTILILGQSLQGPVTMDKLTMLFQDNIYKIHNNPMQLNETSEDSVKCVKKESKKEYPTRISELFWLSSSKPVISSQFCVLDSSINSYRNKVQQIPPYGVFHPPFMKYSCLAVRKNGQIDFWYQFSNSKSHKKISLHLNTAQGKSSNDMDWVEYTNISALNEDQSLLISTYSRLTKVVSFYKLHVNWNITDINNSQLNDPLLSLFHLSDVAVEQIDDEGNLLEFQYLYVISKAPVEKDSAPEILLLYNVLDTGKSIIKRYKLIPTQLNAHYLKILKPDISRLDEQKLKPKHRYTLNCMPEIHLDKKVINIISNILDGFVSIHFEDSTIETYSKTDWKVETERLHHQNRQGKFRDILTSVLSAGFNYPKLPPQSTLEWAIVSPTMCGVLIKQSCKDIPQFISISHENTDDASLDKVNSTAFAFAFVASIHRQLSAEDLSIACKTHLIKISDKDQDRGKECITSLMADIYSFFNITPDAPPELLEKMISSRPVQKTMLLQLELGSSCRHKNVYEMARIIMNLRNVYFAFNGVTRNLQFAIEQLNTISPAQLAGGKLFQTSFTKQDLIHSLIPIAKWLIKFITYLIQEVLILINKGYSSASVSSLVYGVFGARIPRSLLLSILNEIKRVIHLVTKFPENNYPVLNESSKFLKKILSESTVNIEKFETFLVDVNTKFMNLNSKNQSTTREPSLLVKAEIPEDISKISSFLLTYSKNAIISHIDPAQVYFADTSGLRISKDEIFQSSLLHLSQPLDKGLVTDTKSLGPSHQTSRSFSKIEYDGVSYDTFTDNEMTNGSLKRCCRCGCVTRAGYTISEDKTIISTSIKTRRWPTMYARVCICSGYLYELEKAHPEKKESK</sequence>
<gene>
    <name evidence="13" type="primary">TPHA0P01770</name>
    <name evidence="9" type="synonym">MED16</name>
    <name evidence="13" type="ordered locus">TPHA_0P01770</name>
</gene>
<feature type="compositionally biased region" description="Low complexity" evidence="10">
    <location>
        <begin position="59"/>
        <end position="69"/>
    </location>
</feature>
<keyword evidence="7 9" id="KW-0539">Nucleus</keyword>
<evidence type="ECO:0000256" key="9">
    <source>
        <dbReference type="RuleBase" id="RU364149"/>
    </source>
</evidence>
<dbReference type="AlphaFoldDB" id="G8C2F6"/>
<dbReference type="GO" id="GO:0060261">
    <property type="term" value="P:positive regulation of transcription initiation by RNA polymerase II"/>
    <property type="evidence" value="ECO:0007669"/>
    <property type="project" value="EnsemblFungi"/>
</dbReference>
<feature type="domain" description="Mediator complex subunit Med16 N-terminal" evidence="11">
    <location>
        <begin position="179"/>
        <end position="496"/>
    </location>
</feature>
<dbReference type="OrthoDB" id="4139168at2759"/>
<dbReference type="OMA" id="IACKTHL"/>
<evidence type="ECO:0000256" key="5">
    <source>
        <dbReference type="ARBA" id="ARBA00023159"/>
    </source>
</evidence>
<evidence type="ECO:0000313" key="13">
    <source>
        <dbReference type="EMBL" id="CCE66334.1"/>
    </source>
</evidence>
<keyword evidence="14" id="KW-1185">Reference proteome</keyword>
<dbReference type="GO" id="GO:0032968">
    <property type="term" value="P:positive regulation of transcription elongation by RNA polymerase II"/>
    <property type="evidence" value="ECO:0007669"/>
    <property type="project" value="EnsemblFungi"/>
</dbReference>
<dbReference type="EMBL" id="HE612871">
    <property type="protein sequence ID" value="CCE66334.1"/>
    <property type="molecule type" value="Genomic_DNA"/>
</dbReference>
<evidence type="ECO:0000256" key="1">
    <source>
        <dbReference type="ARBA" id="ARBA00004123"/>
    </source>
</evidence>
<feature type="compositionally biased region" description="Polar residues" evidence="10">
    <location>
        <begin position="77"/>
        <end position="91"/>
    </location>
</feature>
<dbReference type="GO" id="GO:0051123">
    <property type="term" value="P:RNA polymerase II preinitiation complex assembly"/>
    <property type="evidence" value="ECO:0007669"/>
    <property type="project" value="EnsemblFungi"/>
</dbReference>
<evidence type="ECO:0000256" key="2">
    <source>
        <dbReference type="ARBA" id="ARBA00006543"/>
    </source>
</evidence>
<evidence type="ECO:0000256" key="3">
    <source>
        <dbReference type="ARBA" id="ARBA00019614"/>
    </source>
</evidence>
<keyword evidence="5 9" id="KW-0010">Activator</keyword>
<evidence type="ECO:0000256" key="8">
    <source>
        <dbReference type="ARBA" id="ARBA00032015"/>
    </source>
</evidence>
<evidence type="ECO:0000313" key="14">
    <source>
        <dbReference type="Proteomes" id="UP000005666"/>
    </source>
</evidence>
<dbReference type="GeneID" id="11530887"/>
<evidence type="ECO:0000256" key="10">
    <source>
        <dbReference type="SAM" id="MobiDB-lite"/>
    </source>
</evidence>
<dbReference type="Proteomes" id="UP000005666">
    <property type="component" value="Chromosome 16"/>
</dbReference>
<organism evidence="13 14">
    <name type="scientific">Tetrapisispora phaffii (strain ATCC 24235 / CBS 4417 / NBRC 1672 / NRRL Y-8282 / UCD 70-5)</name>
    <name type="common">Yeast</name>
    <name type="synonym">Fabospora phaffii</name>
    <dbReference type="NCBI Taxonomy" id="1071381"/>
    <lineage>
        <taxon>Eukaryota</taxon>
        <taxon>Fungi</taxon>
        <taxon>Dikarya</taxon>
        <taxon>Ascomycota</taxon>
        <taxon>Saccharomycotina</taxon>
        <taxon>Saccharomycetes</taxon>
        <taxon>Saccharomycetales</taxon>
        <taxon>Saccharomycetaceae</taxon>
        <taxon>Tetrapisispora</taxon>
    </lineage>
</organism>
<dbReference type="GO" id="GO:0000122">
    <property type="term" value="P:negative regulation of transcription by RNA polymerase II"/>
    <property type="evidence" value="ECO:0007669"/>
    <property type="project" value="EnsemblFungi"/>
</dbReference>
<comment type="function">
    <text evidence="9">Component of the Mediator complex, a coactivator involved in the regulated transcription of nearly all RNA polymerase II-dependent genes. Mediator functions as a bridge to convey information from gene-specific regulatory proteins to the basal RNA polymerase II transcription machinery. Mediator is recruited to promoters by direct interactions with regulatory proteins and serves as a scaffold for the assembly of a functional preinitiation complex with RNA polymerase II and the general transcription factors.</text>
</comment>
<dbReference type="Pfam" id="PF20719">
    <property type="entry name" value="Med16_C"/>
    <property type="match status" value="1"/>
</dbReference>
<keyword evidence="4 9" id="KW-0805">Transcription regulation</keyword>
<comment type="subunit">
    <text evidence="9">Component of the Mediator complex.</text>
</comment>
<dbReference type="GO" id="GO:0016592">
    <property type="term" value="C:mediator complex"/>
    <property type="evidence" value="ECO:0007669"/>
    <property type="project" value="EnsemblFungi"/>
</dbReference>
<dbReference type="GO" id="GO:0070847">
    <property type="term" value="C:core mediator complex"/>
    <property type="evidence" value="ECO:0007669"/>
    <property type="project" value="EnsemblFungi"/>
</dbReference>
<dbReference type="Pfam" id="PF11635">
    <property type="entry name" value="Med16_N"/>
    <property type="match status" value="1"/>
</dbReference>
<dbReference type="PANTHER" id="PTHR13224">
    <property type="entry name" value="THYROID HORMONE RECEPTOR-ASSOCIATED PROTEIN-RELATED"/>
    <property type="match status" value="1"/>
</dbReference>
<dbReference type="HOGENOM" id="CLU_311703_0_0_1"/>
<dbReference type="InterPro" id="IPR048338">
    <property type="entry name" value="Mediator_Med16"/>
</dbReference>
<dbReference type="RefSeq" id="XP_003688768.1">
    <property type="nucleotide sequence ID" value="XM_003688720.1"/>
</dbReference>
<evidence type="ECO:0000256" key="7">
    <source>
        <dbReference type="ARBA" id="ARBA00023242"/>
    </source>
</evidence>
<dbReference type="GO" id="GO:0061629">
    <property type="term" value="F:RNA polymerase II-specific DNA-binding transcription factor binding"/>
    <property type="evidence" value="ECO:0007669"/>
    <property type="project" value="EnsemblFungi"/>
</dbReference>
<accession>G8C2F6</accession>
<dbReference type="STRING" id="1071381.G8C2F6"/>
<dbReference type="PANTHER" id="PTHR13224:SF6">
    <property type="entry name" value="MEDIATOR OF RNA POLYMERASE II TRANSCRIPTION SUBUNIT 16"/>
    <property type="match status" value="1"/>
</dbReference>
<feature type="region of interest" description="Disordered" evidence="10">
    <location>
        <begin position="59"/>
        <end position="91"/>
    </location>
</feature>
<name>G8C2F6_TETPH</name>
<evidence type="ECO:0000256" key="4">
    <source>
        <dbReference type="ARBA" id="ARBA00023015"/>
    </source>
</evidence>
<feature type="domain" description="Mediator complex subunit 16 C-terminal" evidence="12">
    <location>
        <begin position="838"/>
        <end position="970"/>
    </location>
</feature>
<evidence type="ECO:0000256" key="6">
    <source>
        <dbReference type="ARBA" id="ARBA00023163"/>
    </source>
</evidence>
<reference evidence="13 14" key="1">
    <citation type="journal article" date="2011" name="Proc. Natl. Acad. Sci. U.S.A.">
        <title>Evolutionary erosion of yeast sex chromosomes by mating-type switching accidents.</title>
        <authorList>
            <person name="Gordon J.L."/>
            <person name="Armisen D."/>
            <person name="Proux-Wera E."/>
            <person name="Oheigeartaigh S.S."/>
            <person name="Byrne K.P."/>
            <person name="Wolfe K.H."/>
        </authorList>
    </citation>
    <scope>NUCLEOTIDE SEQUENCE [LARGE SCALE GENOMIC DNA]</scope>
    <source>
        <strain evidence="14">ATCC 24235 / CBS 4417 / NBRC 1672 / NRRL Y-8282 / UCD 70-5</strain>
    </source>
</reference>
<evidence type="ECO:0000259" key="12">
    <source>
        <dbReference type="Pfam" id="PF20719"/>
    </source>
</evidence>
<dbReference type="InterPro" id="IPR048339">
    <property type="entry name" value="Mediator_Med16_C"/>
</dbReference>
<protein>
    <recommendedName>
        <fullName evidence="3 9">Mediator of RNA polymerase II transcription subunit 16</fullName>
    </recommendedName>
    <alternativeName>
        <fullName evidence="8 9">Mediator complex subunit 16</fullName>
    </alternativeName>
</protein>
<dbReference type="eggNOG" id="ENOG502QWAC">
    <property type="taxonomic scope" value="Eukaryota"/>
</dbReference>
<dbReference type="KEGG" id="tpf:TPHA_0P01770"/>
<proteinExistence type="inferred from homology"/>
<keyword evidence="6 9" id="KW-0804">Transcription</keyword>
<evidence type="ECO:0000259" key="11">
    <source>
        <dbReference type="Pfam" id="PF11635"/>
    </source>
</evidence>
<comment type="subcellular location">
    <subcellularLocation>
        <location evidence="1 9">Nucleus</location>
    </subcellularLocation>
</comment>
<dbReference type="InterPro" id="IPR021665">
    <property type="entry name" value="Mediator_Med16_N"/>
</dbReference>
<dbReference type="GO" id="GO:0070202">
    <property type="term" value="P:regulation of establishment of protein localization to chromosome"/>
    <property type="evidence" value="ECO:0007669"/>
    <property type="project" value="EnsemblFungi"/>
</dbReference>